<keyword evidence="2" id="KW-1185">Reference proteome</keyword>
<dbReference type="KEGG" id="ccp:CHC_T00008090001"/>
<evidence type="ECO:0000313" key="1">
    <source>
        <dbReference type="EMBL" id="CDF32359.1"/>
    </source>
</evidence>
<organism evidence="1 2">
    <name type="scientific">Chondrus crispus</name>
    <name type="common">Carrageen Irish moss</name>
    <name type="synonym">Polymorpha crispa</name>
    <dbReference type="NCBI Taxonomy" id="2769"/>
    <lineage>
        <taxon>Eukaryota</taxon>
        <taxon>Rhodophyta</taxon>
        <taxon>Florideophyceae</taxon>
        <taxon>Rhodymeniophycidae</taxon>
        <taxon>Gigartinales</taxon>
        <taxon>Gigartinaceae</taxon>
        <taxon>Chondrus</taxon>
    </lineage>
</organism>
<dbReference type="EMBL" id="HG001477">
    <property type="protein sequence ID" value="CDF32359.1"/>
    <property type="molecule type" value="Genomic_DNA"/>
</dbReference>
<dbReference type="Proteomes" id="UP000012073">
    <property type="component" value="Unassembled WGS sequence"/>
</dbReference>
<dbReference type="Gramene" id="CDF32359">
    <property type="protein sequence ID" value="CDF32359"/>
    <property type="gene ID" value="CHC_T00008090001"/>
</dbReference>
<dbReference type="RefSeq" id="XP_005712024.1">
    <property type="nucleotide sequence ID" value="XM_005711967.1"/>
</dbReference>
<accession>R7Q2V1</accession>
<proteinExistence type="predicted"/>
<dbReference type="GeneID" id="17319742"/>
<reference evidence="2" key="1">
    <citation type="journal article" date="2013" name="Proc. Natl. Acad. Sci. U.S.A.">
        <title>Genome structure and metabolic features in the red seaweed Chondrus crispus shed light on evolution of the Archaeplastida.</title>
        <authorList>
            <person name="Collen J."/>
            <person name="Porcel B."/>
            <person name="Carre W."/>
            <person name="Ball S.G."/>
            <person name="Chaparro C."/>
            <person name="Tonon T."/>
            <person name="Barbeyron T."/>
            <person name="Michel G."/>
            <person name="Noel B."/>
            <person name="Valentin K."/>
            <person name="Elias M."/>
            <person name="Artiguenave F."/>
            <person name="Arun A."/>
            <person name="Aury J.M."/>
            <person name="Barbosa-Neto J.F."/>
            <person name="Bothwell J.H."/>
            <person name="Bouget F.Y."/>
            <person name="Brillet L."/>
            <person name="Cabello-Hurtado F."/>
            <person name="Capella-Gutierrez S."/>
            <person name="Charrier B."/>
            <person name="Cladiere L."/>
            <person name="Cock J.M."/>
            <person name="Coelho S.M."/>
            <person name="Colleoni C."/>
            <person name="Czjzek M."/>
            <person name="Da Silva C."/>
            <person name="Delage L."/>
            <person name="Denoeud F."/>
            <person name="Deschamps P."/>
            <person name="Dittami S.M."/>
            <person name="Gabaldon T."/>
            <person name="Gachon C.M."/>
            <person name="Groisillier A."/>
            <person name="Herve C."/>
            <person name="Jabbari K."/>
            <person name="Katinka M."/>
            <person name="Kloareg B."/>
            <person name="Kowalczyk N."/>
            <person name="Labadie K."/>
            <person name="Leblanc C."/>
            <person name="Lopez P.J."/>
            <person name="McLachlan D.H."/>
            <person name="Meslet-Cladiere L."/>
            <person name="Moustafa A."/>
            <person name="Nehr Z."/>
            <person name="Nyvall Collen P."/>
            <person name="Panaud O."/>
            <person name="Partensky F."/>
            <person name="Poulain J."/>
            <person name="Rensing S.A."/>
            <person name="Rousvoal S."/>
            <person name="Samson G."/>
            <person name="Symeonidi A."/>
            <person name="Weissenbach J."/>
            <person name="Zambounis A."/>
            <person name="Wincker P."/>
            <person name="Boyen C."/>
        </authorList>
    </citation>
    <scope>NUCLEOTIDE SEQUENCE [LARGE SCALE GENOMIC DNA]</scope>
    <source>
        <strain evidence="2">cv. Stackhouse</strain>
    </source>
</reference>
<dbReference type="AlphaFoldDB" id="R7Q2V1"/>
<protein>
    <submittedName>
        <fullName evidence="1">Uncharacterized protein</fullName>
    </submittedName>
</protein>
<gene>
    <name evidence="1" type="ORF">CHC_T00008090001</name>
</gene>
<sequence length="69" mass="7981">MFIISRNSFYRVWFTSQIPNCRFWAKKRGGASLTAFRSTAPRQFILSGTQLIETLLWTQFSSIASVVIF</sequence>
<name>R7Q2V1_CHOCR</name>
<evidence type="ECO:0000313" key="2">
    <source>
        <dbReference type="Proteomes" id="UP000012073"/>
    </source>
</evidence>